<protein>
    <submittedName>
        <fullName evidence="1">Uncharacterized protein</fullName>
    </submittedName>
</protein>
<comment type="caution">
    <text evidence="1">The sequence shown here is derived from an EMBL/GenBank/DDBJ whole genome shotgun (WGS) entry which is preliminary data.</text>
</comment>
<proteinExistence type="predicted"/>
<keyword evidence="2" id="KW-1185">Reference proteome</keyword>
<sequence>MNKALDAEPPIAFFLKSKLIGGGPVNANVLAMRCSMVLVLSEAVLVLVVEQQL</sequence>
<evidence type="ECO:0000313" key="1">
    <source>
        <dbReference type="EMBL" id="TWT94923.1"/>
    </source>
</evidence>
<organism evidence="1 2">
    <name type="scientific">Neorhodopirellula pilleata</name>
    <dbReference type="NCBI Taxonomy" id="2714738"/>
    <lineage>
        <taxon>Bacteria</taxon>
        <taxon>Pseudomonadati</taxon>
        <taxon>Planctomycetota</taxon>
        <taxon>Planctomycetia</taxon>
        <taxon>Pirellulales</taxon>
        <taxon>Pirellulaceae</taxon>
        <taxon>Neorhodopirellula</taxon>
    </lineage>
</organism>
<dbReference type="EMBL" id="SJPM01000007">
    <property type="protein sequence ID" value="TWT94923.1"/>
    <property type="molecule type" value="Genomic_DNA"/>
</dbReference>
<dbReference type="AlphaFoldDB" id="A0A5C6A9C2"/>
<gene>
    <name evidence="1" type="ORF">Pla100_34980</name>
</gene>
<accession>A0A5C6A9C2</accession>
<reference evidence="1 2" key="1">
    <citation type="submission" date="2019-02" db="EMBL/GenBank/DDBJ databases">
        <title>Deep-cultivation of Planctomycetes and their phenomic and genomic characterization uncovers novel biology.</title>
        <authorList>
            <person name="Wiegand S."/>
            <person name="Jogler M."/>
            <person name="Boedeker C."/>
            <person name="Pinto D."/>
            <person name="Vollmers J."/>
            <person name="Rivas-Marin E."/>
            <person name="Kohn T."/>
            <person name="Peeters S.H."/>
            <person name="Heuer A."/>
            <person name="Rast P."/>
            <person name="Oberbeckmann S."/>
            <person name="Bunk B."/>
            <person name="Jeske O."/>
            <person name="Meyerdierks A."/>
            <person name="Storesund J.E."/>
            <person name="Kallscheuer N."/>
            <person name="Luecker S."/>
            <person name="Lage O.M."/>
            <person name="Pohl T."/>
            <person name="Merkel B.J."/>
            <person name="Hornburger P."/>
            <person name="Mueller R.-W."/>
            <person name="Bruemmer F."/>
            <person name="Labrenz M."/>
            <person name="Spormann A.M."/>
            <person name="Op Den Camp H."/>
            <person name="Overmann J."/>
            <person name="Amann R."/>
            <person name="Jetten M.S.M."/>
            <person name="Mascher T."/>
            <person name="Medema M.H."/>
            <person name="Devos D.P."/>
            <person name="Kaster A.-K."/>
            <person name="Ovreas L."/>
            <person name="Rohde M."/>
            <person name="Galperin M.Y."/>
            <person name="Jogler C."/>
        </authorList>
    </citation>
    <scope>NUCLEOTIDE SEQUENCE [LARGE SCALE GENOMIC DNA]</scope>
    <source>
        <strain evidence="1 2">Pla100</strain>
    </source>
</reference>
<name>A0A5C6A9C2_9BACT</name>
<evidence type="ECO:0000313" key="2">
    <source>
        <dbReference type="Proteomes" id="UP000316213"/>
    </source>
</evidence>
<dbReference type="Proteomes" id="UP000316213">
    <property type="component" value="Unassembled WGS sequence"/>
</dbReference>